<feature type="region of interest" description="Disordered" evidence="1">
    <location>
        <begin position="548"/>
        <end position="572"/>
    </location>
</feature>
<dbReference type="InParanoid" id="B8C5V9"/>
<dbReference type="PaxDb" id="35128-Thaps6207"/>
<dbReference type="KEGG" id="tps:THAPSDRAFT_6207"/>
<proteinExistence type="predicted"/>
<evidence type="ECO:0000256" key="1">
    <source>
        <dbReference type="SAM" id="MobiDB-lite"/>
    </source>
</evidence>
<dbReference type="PANTHER" id="PTHR31802">
    <property type="entry name" value="32 KDA HEAT SHOCK PROTEIN-RELATED"/>
    <property type="match status" value="1"/>
</dbReference>
<evidence type="ECO:0000313" key="3">
    <source>
        <dbReference type="Proteomes" id="UP000001449"/>
    </source>
</evidence>
<sequence>MPSTIKGDGRKTRGGTSAATTDTAPSTSAPADSAAVVRAQVFDALHKEMELTEYAIGGAGQKVKKVPRNQLPERTNKRKALEKEDLMEMAMEADDGEEADDVDENGVDLDCKPSAKRGRKRLRGRMAAFEDAVLNSMPLSRSTTQQEEEGNDGDNQDGEEDEAVMKEVSEFLDEKEEDLIGDDEDDDADSDFVESDGGEIDDDASESNETDQKDDIILYPAPPTATTQPEKSKQISTKMSPAKRKATSSINRTKKRLLHRMREFSSHRLAQRHGEAIDAHVRGMSETAVQKLRELAKAAPEVESKMQNAEGAQTVEERGSYLNLIIRQFDLAQKAYASYHVAALLCKRDFVLWEKGGDMASRICQMYVDTIAYLTTNPLEPDNESAVGTEARKGFDPHAGPETWKAERKEWLDHALAAFTAADNIRPPGDDIPCKLAQAHMDVGNYIEALTILSDLRNKPKSDIETSHSFWLLYSDLMMKIGYECKQWNDGTSQKQNVTMKKWLRKNSKTFDWKERRLQALCLALESAAGSEACTDLTEWTRDRADKFDTQDSEGVAKDPPETNGAEKDQKVDEAACNVTKDMGKELTELEAPKLSYEQQRHALVQSQKLELHKFDMMTAKMNIVEGSHMSRDRVSARDLLVEKHRTAIRELVKQSYTDIQPDDEQKQQSTDDEVQKFLPPQASCATVCDIAGLLLNQCVQYGLYEGGVFTAQSVLSYFKARARTSQMRLEKQRAHTVRQQEQERQGFVQPGFGYDKLNIQMDESDEEDPDTFLSDDEELEDEVLRQALQNGVLPIDLRSLYAVCLVGTGGQDYLALSILNQVLMSDELALFDGVDDVANVEVDDDPDRTLFQKQFTAPLNKTSILASTAEMIQNTMRDDRWKRHALQMFRLHLKAIGSNQGLDECLTSNNVLTRNNSSRILLTATYLLVECAELDLTTTIESGASDAKTTQRIISDALSAIKTITRFHNIFWMPSFRDWSLSKTSLEIIGIFSGAISVLTRAVSSFKDKQLQTIVKDVLATTRTMIAVITQAGNTTFQPTKSSEDPSNLAESWSSLPLSSDWQSDFQKKISLKVYNLSVGCCVSSFSGWEPDEFDLEKLHSRSNINIFGVNLDGPTVAGFLSIEVADEVAKQWELVYKILPQLEDIRFDAQLRQRMDAEWYQTVMKNMDKQSTDVRKIGSYRELDGVMALLSYSMLCLVGAEHSEGEDKDEFVKLAMSVILPLTQFSIDKNVWESKIGTKISKRDGTNASYYLDKKSQWLGPTKTKDGAMQAQIQAKVSARRKEQRHQQKLDQASQVTNPFAPAPVPHYPVNVAATNFVAANVANNNCIANAATNYVSHTTNAYNVNVTTAILLSEWNKGVTPTKSSTEENASLAMKRVDNAMKNLTKSRTINALERSSLDVSVALVDVATYEECNNPFLCLQQAAIFAAMGSKRGNNDEPFKKFLPAKKKCTALEALIILGRADCMRAIHFLDESHFLCSWVADVCRLHRANNDDELPWNRRWRVIGVLVYTTARSINETALTLPNITMSNWESIVDDEIESGKSDAQILTNTPSDGTEWIAAGFKMWSGGSGAQSNENTTQPAKSNKQDPLMEPLIDIASARVQQKEDVVMGEPAEESTTDMNVVYV</sequence>
<dbReference type="PANTHER" id="PTHR31802:SF48">
    <property type="entry name" value="CHROMOSOME UNDETERMINED SCAFFOLD_135, WHOLE GENOME SHOTGUN SEQUENCE"/>
    <property type="match status" value="1"/>
</dbReference>
<dbReference type="eggNOG" id="ENOG502SM1Q">
    <property type="taxonomic scope" value="Eukaryota"/>
</dbReference>
<protein>
    <submittedName>
        <fullName evidence="2">Uncharacterized protein</fullName>
    </submittedName>
</protein>
<feature type="compositionally biased region" description="Acidic residues" evidence="1">
    <location>
        <begin position="170"/>
        <end position="209"/>
    </location>
</feature>
<dbReference type="OMA" id="NNCIANA"/>
<dbReference type="HOGENOM" id="CLU_248595_0_0_1"/>
<evidence type="ECO:0000313" key="2">
    <source>
        <dbReference type="EMBL" id="EED91188.1"/>
    </source>
</evidence>
<feature type="compositionally biased region" description="Polar residues" evidence="1">
    <location>
        <begin position="224"/>
        <end position="239"/>
    </location>
</feature>
<dbReference type="GeneID" id="7445956"/>
<dbReference type="Proteomes" id="UP000001449">
    <property type="component" value="Chromosome 6"/>
</dbReference>
<keyword evidence="3" id="KW-1185">Reference proteome</keyword>
<dbReference type="EMBL" id="CM000643">
    <property type="protein sequence ID" value="EED91188.1"/>
    <property type="molecule type" value="Genomic_DNA"/>
</dbReference>
<organism evidence="2 3">
    <name type="scientific">Thalassiosira pseudonana</name>
    <name type="common">Marine diatom</name>
    <name type="synonym">Cyclotella nana</name>
    <dbReference type="NCBI Taxonomy" id="35128"/>
    <lineage>
        <taxon>Eukaryota</taxon>
        <taxon>Sar</taxon>
        <taxon>Stramenopiles</taxon>
        <taxon>Ochrophyta</taxon>
        <taxon>Bacillariophyta</taxon>
        <taxon>Coscinodiscophyceae</taxon>
        <taxon>Thalassiosirophycidae</taxon>
        <taxon>Thalassiosirales</taxon>
        <taxon>Thalassiosiraceae</taxon>
        <taxon>Thalassiosira</taxon>
    </lineage>
</organism>
<feature type="compositionally biased region" description="Acidic residues" evidence="1">
    <location>
        <begin position="87"/>
        <end position="107"/>
    </location>
</feature>
<reference evidence="2 3" key="2">
    <citation type="journal article" date="2008" name="Nature">
        <title>The Phaeodactylum genome reveals the evolutionary history of diatom genomes.</title>
        <authorList>
            <person name="Bowler C."/>
            <person name="Allen A.E."/>
            <person name="Badger J.H."/>
            <person name="Grimwood J."/>
            <person name="Jabbari K."/>
            <person name="Kuo A."/>
            <person name="Maheswari U."/>
            <person name="Martens C."/>
            <person name="Maumus F."/>
            <person name="Otillar R.P."/>
            <person name="Rayko E."/>
            <person name="Salamov A."/>
            <person name="Vandepoele K."/>
            <person name="Beszteri B."/>
            <person name="Gruber A."/>
            <person name="Heijde M."/>
            <person name="Katinka M."/>
            <person name="Mock T."/>
            <person name="Valentin K."/>
            <person name="Verret F."/>
            <person name="Berges J.A."/>
            <person name="Brownlee C."/>
            <person name="Cadoret J.P."/>
            <person name="Chiovitti A."/>
            <person name="Choi C.J."/>
            <person name="Coesel S."/>
            <person name="De Martino A."/>
            <person name="Detter J.C."/>
            <person name="Durkin C."/>
            <person name="Falciatore A."/>
            <person name="Fournet J."/>
            <person name="Haruta M."/>
            <person name="Huysman M.J."/>
            <person name="Jenkins B.D."/>
            <person name="Jiroutova K."/>
            <person name="Jorgensen R.E."/>
            <person name="Joubert Y."/>
            <person name="Kaplan A."/>
            <person name="Kroger N."/>
            <person name="Kroth P.G."/>
            <person name="La Roche J."/>
            <person name="Lindquist E."/>
            <person name="Lommer M."/>
            <person name="Martin-Jezequel V."/>
            <person name="Lopez P.J."/>
            <person name="Lucas S."/>
            <person name="Mangogna M."/>
            <person name="McGinnis K."/>
            <person name="Medlin L.K."/>
            <person name="Montsant A."/>
            <person name="Oudot-Le Secq M.P."/>
            <person name="Napoli C."/>
            <person name="Obornik M."/>
            <person name="Parker M.S."/>
            <person name="Petit J.L."/>
            <person name="Porcel B.M."/>
            <person name="Poulsen N."/>
            <person name="Robison M."/>
            <person name="Rychlewski L."/>
            <person name="Rynearson T.A."/>
            <person name="Schmutz J."/>
            <person name="Shapiro H."/>
            <person name="Siaut M."/>
            <person name="Stanley M."/>
            <person name="Sussman M.R."/>
            <person name="Taylor A.R."/>
            <person name="Vardi A."/>
            <person name="von Dassow P."/>
            <person name="Vyverman W."/>
            <person name="Willis A."/>
            <person name="Wyrwicz L.S."/>
            <person name="Rokhsar D.S."/>
            <person name="Weissenbach J."/>
            <person name="Armbrust E.V."/>
            <person name="Green B.R."/>
            <person name="Van de Peer Y."/>
            <person name="Grigoriev I.V."/>
        </authorList>
    </citation>
    <scope>NUCLEOTIDE SEQUENCE [LARGE SCALE GENOMIC DNA]</scope>
    <source>
        <strain evidence="2 3">CCMP1335</strain>
    </source>
</reference>
<feature type="compositionally biased region" description="Low complexity" evidence="1">
    <location>
        <begin position="16"/>
        <end position="33"/>
    </location>
</feature>
<feature type="region of interest" description="Disordered" evidence="1">
    <location>
        <begin position="653"/>
        <end position="674"/>
    </location>
</feature>
<feature type="compositionally biased region" description="Acidic residues" evidence="1">
    <location>
        <begin position="146"/>
        <end position="162"/>
    </location>
</feature>
<dbReference type="RefSeq" id="XP_002291081.1">
    <property type="nucleotide sequence ID" value="XM_002291045.1"/>
</dbReference>
<feature type="region of interest" description="Disordered" evidence="1">
    <location>
        <begin position="1573"/>
        <end position="1592"/>
    </location>
</feature>
<feature type="region of interest" description="Disordered" evidence="1">
    <location>
        <begin position="1"/>
        <end position="33"/>
    </location>
</feature>
<feature type="compositionally biased region" description="Basic residues" evidence="1">
    <location>
        <begin position="114"/>
        <end position="124"/>
    </location>
</feature>
<name>B8C5V9_THAPS</name>
<reference evidence="2 3" key="1">
    <citation type="journal article" date="2004" name="Science">
        <title>The genome of the diatom Thalassiosira pseudonana: ecology, evolution, and metabolism.</title>
        <authorList>
            <person name="Armbrust E.V."/>
            <person name="Berges J.A."/>
            <person name="Bowler C."/>
            <person name="Green B.R."/>
            <person name="Martinez D."/>
            <person name="Putnam N.H."/>
            <person name="Zhou S."/>
            <person name="Allen A.E."/>
            <person name="Apt K.E."/>
            <person name="Bechner M."/>
            <person name="Brzezinski M.A."/>
            <person name="Chaal B.K."/>
            <person name="Chiovitti A."/>
            <person name="Davis A.K."/>
            <person name="Demarest M.S."/>
            <person name="Detter J.C."/>
            <person name="Glavina T."/>
            <person name="Goodstein D."/>
            <person name="Hadi M.Z."/>
            <person name="Hellsten U."/>
            <person name="Hildebrand M."/>
            <person name="Jenkins B.D."/>
            <person name="Jurka J."/>
            <person name="Kapitonov V.V."/>
            <person name="Kroger N."/>
            <person name="Lau W.W."/>
            <person name="Lane T.W."/>
            <person name="Larimer F.W."/>
            <person name="Lippmeier J.C."/>
            <person name="Lucas S."/>
            <person name="Medina M."/>
            <person name="Montsant A."/>
            <person name="Obornik M."/>
            <person name="Parker M.S."/>
            <person name="Palenik B."/>
            <person name="Pazour G.J."/>
            <person name="Richardson P.M."/>
            <person name="Rynearson T.A."/>
            <person name="Saito M.A."/>
            <person name="Schwartz D.C."/>
            <person name="Thamatrakoln K."/>
            <person name="Valentin K."/>
            <person name="Vardi A."/>
            <person name="Wilkerson F.P."/>
            <person name="Rokhsar D.S."/>
        </authorList>
    </citation>
    <scope>NUCLEOTIDE SEQUENCE [LARGE SCALE GENOMIC DNA]</scope>
    <source>
        <strain evidence="2 3">CCMP1335</strain>
    </source>
</reference>
<gene>
    <name evidence="2" type="ORF">THAPSDRAFT_6207</name>
</gene>
<feature type="region of interest" description="Disordered" evidence="1">
    <location>
        <begin position="56"/>
        <end position="249"/>
    </location>
</feature>
<feature type="compositionally biased region" description="Polar residues" evidence="1">
    <location>
        <begin position="1576"/>
        <end position="1588"/>
    </location>
</feature>
<accession>B8C5V9</accession>